<proteinExistence type="predicted"/>
<keyword evidence="1" id="KW-0812">Transmembrane</keyword>
<evidence type="ECO:0000256" key="1">
    <source>
        <dbReference type="SAM" id="Phobius"/>
    </source>
</evidence>
<dbReference type="Pfam" id="PF10095">
    <property type="entry name" value="DUF2333"/>
    <property type="match status" value="2"/>
</dbReference>
<organism evidence="2 3">
    <name type="scientific">Dongia sedimenti</name>
    <dbReference type="NCBI Taxonomy" id="3064282"/>
    <lineage>
        <taxon>Bacteria</taxon>
        <taxon>Pseudomonadati</taxon>
        <taxon>Pseudomonadota</taxon>
        <taxon>Alphaproteobacteria</taxon>
        <taxon>Rhodospirillales</taxon>
        <taxon>Dongiaceae</taxon>
        <taxon>Dongia</taxon>
    </lineage>
</organism>
<name>A0ABU0YNQ2_9PROT</name>
<dbReference type="InterPro" id="IPR016936">
    <property type="entry name" value="UCP029693"/>
</dbReference>
<keyword evidence="1" id="KW-1133">Transmembrane helix</keyword>
<gene>
    <name evidence="2" type="ORF">Q8A70_16735</name>
</gene>
<keyword evidence="3" id="KW-1185">Reference proteome</keyword>
<dbReference type="RefSeq" id="WP_379957211.1">
    <property type="nucleotide sequence ID" value="NZ_JAUYVI010000005.1"/>
</dbReference>
<evidence type="ECO:0000313" key="2">
    <source>
        <dbReference type="EMBL" id="MDQ7249336.1"/>
    </source>
</evidence>
<evidence type="ECO:0000313" key="3">
    <source>
        <dbReference type="Proteomes" id="UP001230156"/>
    </source>
</evidence>
<protein>
    <submittedName>
        <fullName evidence="2">DUF2333 family protein</fullName>
    </submittedName>
</protein>
<comment type="caution">
    <text evidence="2">The sequence shown here is derived from an EMBL/GenBank/DDBJ whole genome shotgun (WGS) entry which is preliminary data.</text>
</comment>
<keyword evidence="1" id="KW-0472">Membrane</keyword>
<accession>A0ABU0YNQ2</accession>
<feature type="transmembrane region" description="Helical" evidence="1">
    <location>
        <begin position="37"/>
        <end position="55"/>
    </location>
</feature>
<sequence>MSDDLLIDEPPVRRRFYSRWFGGALGPSRDRHWLWRLLKWLGILLLLVVVLYYPVGMMLTHEINDDPNFSAATVDQGASPEQRASQAVATAAALMNREVNQTAWPANDPFFMPGWALDNMPNFQIGIRDAVKRFALELQDEIGRNRGTSAADPDLQTAAGSFNYAPDVWVWNPGTSFMPTATSDEQYRQGVRALLAYNARLAQGKAAFERRADNLLSTLDRIGKDLGAASDRTQRQIDGSSGTWIDFHADDVFYLNKGLLYADALILRDLGKDFADILKEKGAQNIWDRMVTSMMEGAQLRPWIVINGRPDALMQPNHLAAQGFYLIRARAQLEELGDVLIK</sequence>
<reference evidence="3" key="1">
    <citation type="submission" date="2023-08" db="EMBL/GenBank/DDBJ databases">
        <title>Rhodospirillaceae gen. nov., a novel taxon isolated from the Yangtze River Yuezi River estuary sludge.</title>
        <authorList>
            <person name="Ruan L."/>
        </authorList>
    </citation>
    <scope>NUCLEOTIDE SEQUENCE [LARGE SCALE GENOMIC DNA]</scope>
    <source>
        <strain evidence="3">R-7</strain>
    </source>
</reference>
<dbReference type="Proteomes" id="UP001230156">
    <property type="component" value="Unassembled WGS sequence"/>
</dbReference>
<dbReference type="EMBL" id="JAUYVI010000005">
    <property type="protein sequence ID" value="MDQ7249336.1"/>
    <property type="molecule type" value="Genomic_DNA"/>
</dbReference>